<dbReference type="Pfam" id="PF13802">
    <property type="entry name" value="Gal_mutarotas_2"/>
    <property type="match status" value="1"/>
</dbReference>
<dbReference type="Gene3D" id="2.60.40.1180">
    <property type="entry name" value="Golgi alpha-mannosidase II"/>
    <property type="match status" value="1"/>
</dbReference>
<dbReference type="GO" id="GO:0005975">
    <property type="term" value="P:carbohydrate metabolic process"/>
    <property type="evidence" value="ECO:0007669"/>
    <property type="project" value="InterPro"/>
</dbReference>
<proteinExistence type="inferred from homology"/>
<dbReference type="SUPFAM" id="SSF51011">
    <property type="entry name" value="Glycosyl hydrolase domain"/>
    <property type="match status" value="1"/>
</dbReference>
<keyword evidence="7" id="KW-1185">Reference proteome</keyword>
<dbReference type="PANTHER" id="PTHR43863:SF2">
    <property type="entry name" value="MALTASE-GLUCOAMYLASE"/>
    <property type="match status" value="1"/>
</dbReference>
<feature type="domain" description="Glycosyl hydrolase family 31 C-terminal" evidence="5">
    <location>
        <begin position="618"/>
        <end position="703"/>
    </location>
</feature>
<reference evidence="7" key="1">
    <citation type="submission" date="2016-05" db="EMBL/GenBank/DDBJ databases">
        <title>Paenibacillus oryzae. sp. nov., isolated from the rice root.</title>
        <authorList>
            <person name="Zhang J."/>
            <person name="Zhang X."/>
        </authorList>
    </citation>
    <scope>NUCLEOTIDE SEQUENCE [LARGE SCALE GENOMIC DNA]</scope>
    <source>
        <strain evidence="7">KCTC13222</strain>
    </source>
</reference>
<evidence type="ECO:0000259" key="4">
    <source>
        <dbReference type="Pfam" id="PF13802"/>
    </source>
</evidence>
<evidence type="ECO:0000313" key="6">
    <source>
        <dbReference type="EMBL" id="OCT15486.1"/>
    </source>
</evidence>
<evidence type="ECO:0000256" key="2">
    <source>
        <dbReference type="RuleBase" id="RU361185"/>
    </source>
</evidence>
<keyword evidence="2" id="KW-0326">Glycosidase</keyword>
<dbReference type="Pfam" id="PF01055">
    <property type="entry name" value="Glyco_hydro_31_2nd"/>
    <property type="match status" value="1"/>
</dbReference>
<dbReference type="CDD" id="cd14752">
    <property type="entry name" value="GH31_N"/>
    <property type="match status" value="1"/>
</dbReference>
<name>A0A1C1A4M5_9BACL</name>
<dbReference type="InterPro" id="IPR025887">
    <property type="entry name" value="Glyco_hydro_31_N_dom"/>
</dbReference>
<feature type="domain" description="Glycoside hydrolase family 31 N-terminal" evidence="4">
    <location>
        <begin position="84"/>
        <end position="265"/>
    </location>
</feature>
<dbReference type="SUPFAM" id="SSF74650">
    <property type="entry name" value="Galactose mutarotase-like"/>
    <property type="match status" value="1"/>
</dbReference>
<dbReference type="STRING" id="512399.A8709_15535"/>
<evidence type="ECO:0000259" key="3">
    <source>
        <dbReference type="Pfam" id="PF01055"/>
    </source>
</evidence>
<dbReference type="InterPro" id="IPR017853">
    <property type="entry name" value="GH"/>
</dbReference>
<dbReference type="InterPro" id="IPR011013">
    <property type="entry name" value="Gal_mutarotase_sf_dom"/>
</dbReference>
<comment type="similarity">
    <text evidence="1 2">Belongs to the glycosyl hydrolase 31 family.</text>
</comment>
<sequence>MKDFAFPISNRPIDISKDFTVQENTYFMAAEITQFDSRTATGVVQFRRYARKARICFNQVSMPFEETMPWEFPPEYDHHLSVPIAISFVTNRTVRVRMSARTVRKKQNEGPSLMIPEAVPVDASWEIEESDAFTIYRQRHGSVKVIYAPFQVELRDPNGKLLTKTEQINDTKNLENSEPMPFSIVRRALDFQRRLAASFSLSPDEKIFGCGESFTRLNKRGQKLVLCTSDAFGAQSQEMYKPIPFFMSDKGYGMFVHTSAPLTFDFGNTYDSTNTIFLGDEEMDLFLFLGSPKEILSEYTALTGRSPVPPLWSFGLWMSRITYKSEEEVREVAAKLQEHRIPCDVIHLDTGWFEQDWRCNYQFSKERFEDPEVMIQDMREQGYRLSLWQLPYFTPGNELYQEMIEAGYVVTDSNGNLPTEDAILDFSNPGAVAWYQAHIARLLAKGIGAIKVDFGEAAPIHGHYHSGKSGFYEHNLYPLRYNKAVADMTEAIHGESIIWARSAWAGSQRYPIHWGGDAENTDSAMAASLRAGLSLGLCGFSFWSHDIGGFVQKSPEALYRRWLPFGMLVSHSRCHGAPPKEPWAYSDAFMDAFRLAVEMKYKLLPYIYTQAHMSSEQGFPLVRSLFFEFPQDATSWYIEDEYMLGTDILVAPLMEEGTGRNVYLPAGQWIDYQTGRVYAGAAWHAIEAGVIPIVMLVREGAAILHLKEAALTTNHLDWDRMVCTLYMASEVEEIIQRTFYHPLEEKLYTVEVTQTNGCFQFTEATKQQIQAWDWEIMSGASSK</sequence>
<dbReference type="InterPro" id="IPR013780">
    <property type="entry name" value="Glyco_hydro_b"/>
</dbReference>
<dbReference type="InterPro" id="IPR000322">
    <property type="entry name" value="Glyco_hydro_31_TIM"/>
</dbReference>
<dbReference type="RefSeq" id="WP_065852396.1">
    <property type="nucleotide sequence ID" value="NZ_LYPC01000014.1"/>
</dbReference>
<dbReference type="GO" id="GO:0004553">
    <property type="term" value="F:hydrolase activity, hydrolyzing O-glycosyl compounds"/>
    <property type="evidence" value="ECO:0007669"/>
    <property type="project" value="InterPro"/>
</dbReference>
<dbReference type="OrthoDB" id="176168at2"/>
<dbReference type="GO" id="GO:0030246">
    <property type="term" value="F:carbohydrate binding"/>
    <property type="evidence" value="ECO:0007669"/>
    <property type="project" value="InterPro"/>
</dbReference>
<dbReference type="CDD" id="cd06593">
    <property type="entry name" value="GH31_xylosidase_YicI"/>
    <property type="match status" value="1"/>
</dbReference>
<evidence type="ECO:0000313" key="7">
    <source>
        <dbReference type="Proteomes" id="UP000093309"/>
    </source>
</evidence>
<dbReference type="SUPFAM" id="SSF51445">
    <property type="entry name" value="(Trans)glycosidases"/>
    <property type="match status" value="1"/>
</dbReference>
<gene>
    <name evidence="6" type="ORF">A8709_15535</name>
</gene>
<comment type="caution">
    <text evidence="6">The sequence shown here is derived from an EMBL/GenBank/DDBJ whole genome shotgun (WGS) entry which is preliminary data.</text>
</comment>
<accession>A0A1C1A4M5</accession>
<protein>
    <submittedName>
        <fullName evidence="6">Alpha-xylosidase</fullName>
    </submittedName>
</protein>
<dbReference type="Gene3D" id="3.20.20.80">
    <property type="entry name" value="Glycosidases"/>
    <property type="match status" value="1"/>
</dbReference>
<dbReference type="AlphaFoldDB" id="A0A1C1A4M5"/>
<dbReference type="Pfam" id="PF21365">
    <property type="entry name" value="Glyco_hydro_31_3rd"/>
    <property type="match status" value="1"/>
</dbReference>
<dbReference type="EMBL" id="LYPC01000014">
    <property type="protein sequence ID" value="OCT15486.1"/>
    <property type="molecule type" value="Genomic_DNA"/>
</dbReference>
<dbReference type="PANTHER" id="PTHR43863">
    <property type="entry name" value="HYDROLASE, PUTATIVE (AFU_ORTHOLOGUE AFUA_1G03140)-RELATED"/>
    <property type="match status" value="1"/>
</dbReference>
<dbReference type="Gene3D" id="2.60.40.1760">
    <property type="entry name" value="glycosyl hydrolase (family 31)"/>
    <property type="match status" value="1"/>
</dbReference>
<dbReference type="InterPro" id="IPR051816">
    <property type="entry name" value="Glycosyl_Hydrolase_31"/>
</dbReference>
<organism evidence="6 7">
    <name type="scientific">Paenibacillus pectinilyticus</name>
    <dbReference type="NCBI Taxonomy" id="512399"/>
    <lineage>
        <taxon>Bacteria</taxon>
        <taxon>Bacillati</taxon>
        <taxon>Bacillota</taxon>
        <taxon>Bacilli</taxon>
        <taxon>Bacillales</taxon>
        <taxon>Paenibacillaceae</taxon>
        <taxon>Paenibacillus</taxon>
    </lineage>
</organism>
<dbReference type="InterPro" id="IPR048395">
    <property type="entry name" value="Glyco_hydro_31_C"/>
</dbReference>
<evidence type="ECO:0000256" key="1">
    <source>
        <dbReference type="ARBA" id="ARBA00007806"/>
    </source>
</evidence>
<feature type="domain" description="Glycoside hydrolase family 31 TIM barrel" evidence="3">
    <location>
        <begin position="307"/>
        <end position="610"/>
    </location>
</feature>
<evidence type="ECO:0000259" key="5">
    <source>
        <dbReference type="Pfam" id="PF21365"/>
    </source>
</evidence>
<keyword evidence="2" id="KW-0378">Hydrolase</keyword>
<dbReference type="Proteomes" id="UP000093309">
    <property type="component" value="Unassembled WGS sequence"/>
</dbReference>